<dbReference type="Gene3D" id="3.60.10.10">
    <property type="entry name" value="Endonuclease/exonuclease/phosphatase"/>
    <property type="match status" value="1"/>
</dbReference>
<dbReference type="PANTHER" id="PTHR33710">
    <property type="entry name" value="BNAC02G09200D PROTEIN"/>
    <property type="match status" value="1"/>
</dbReference>
<dbReference type="PANTHER" id="PTHR33710:SF77">
    <property type="entry name" value="DNASE I-LIKE SUPERFAMILY PROTEIN"/>
    <property type="match status" value="1"/>
</dbReference>
<dbReference type="OMA" id="FIVECEG"/>
<organism evidence="1 2">
    <name type="scientific">Chenopodium quinoa</name>
    <name type="common">Quinoa</name>
    <dbReference type="NCBI Taxonomy" id="63459"/>
    <lineage>
        <taxon>Eukaryota</taxon>
        <taxon>Viridiplantae</taxon>
        <taxon>Streptophyta</taxon>
        <taxon>Embryophyta</taxon>
        <taxon>Tracheophyta</taxon>
        <taxon>Spermatophyta</taxon>
        <taxon>Magnoliopsida</taxon>
        <taxon>eudicotyledons</taxon>
        <taxon>Gunneridae</taxon>
        <taxon>Pentapetalae</taxon>
        <taxon>Caryophyllales</taxon>
        <taxon>Chenopodiaceae</taxon>
        <taxon>Chenopodioideae</taxon>
        <taxon>Atripliceae</taxon>
        <taxon>Chenopodium</taxon>
    </lineage>
</organism>
<accession>A0A803N5V4</accession>
<dbReference type="Proteomes" id="UP000596660">
    <property type="component" value="Unplaced"/>
</dbReference>
<dbReference type="InterPro" id="IPR036691">
    <property type="entry name" value="Endo/exonu/phosph_ase_sf"/>
</dbReference>
<sequence>MKKFEKEKNKQRIKFTGYFIVECEGEGRRRKGGLTLLWKDSIDVTVSSFSSNHVDDRVSSRLQRQWRFSVIYGHPDTEKEYKTRMLMESLRGDCDEPLLCRGDLNLMLHSGEKQGGQEFDVEEADILRNAVAHCQLEDLGYIGHEFTWSNNRGGEENIQERLDRFMANRAWRDTFKGSFVSHLTKRKSNHLPILLCIKDTPSA</sequence>
<dbReference type="AlphaFoldDB" id="A0A803N5V4"/>
<dbReference type="Gramene" id="AUR62040977-RA">
    <property type="protein sequence ID" value="AUR62040977-RA:cds"/>
    <property type="gene ID" value="AUR62040977"/>
</dbReference>
<reference evidence="1" key="1">
    <citation type="journal article" date="2017" name="Nature">
        <title>The genome of Chenopodium quinoa.</title>
        <authorList>
            <person name="Jarvis D.E."/>
            <person name="Ho Y.S."/>
            <person name="Lightfoot D.J."/>
            <person name="Schmoeckel S.M."/>
            <person name="Li B."/>
            <person name="Borm T.J.A."/>
            <person name="Ohyanagi H."/>
            <person name="Mineta K."/>
            <person name="Michell C.T."/>
            <person name="Saber N."/>
            <person name="Kharbatia N.M."/>
            <person name="Rupper R.R."/>
            <person name="Sharp A.R."/>
            <person name="Dally N."/>
            <person name="Boughton B.A."/>
            <person name="Woo Y.H."/>
            <person name="Gao G."/>
            <person name="Schijlen E.G.W.M."/>
            <person name="Guo X."/>
            <person name="Momin A.A."/>
            <person name="Negrao S."/>
            <person name="Al-Babili S."/>
            <person name="Gehring C."/>
            <person name="Roessner U."/>
            <person name="Jung C."/>
            <person name="Murphy K."/>
            <person name="Arold S.T."/>
            <person name="Gojobori T."/>
            <person name="van der Linden C.G."/>
            <person name="van Loo E.N."/>
            <person name="Jellen E.N."/>
            <person name="Maughan P.J."/>
            <person name="Tester M."/>
        </authorList>
    </citation>
    <scope>NUCLEOTIDE SEQUENCE [LARGE SCALE GENOMIC DNA]</scope>
    <source>
        <strain evidence="1">cv. PI 614886</strain>
    </source>
</reference>
<evidence type="ECO:0000313" key="2">
    <source>
        <dbReference type="Proteomes" id="UP000596660"/>
    </source>
</evidence>
<evidence type="ECO:0000313" key="1">
    <source>
        <dbReference type="EnsemblPlants" id="AUR62040977-RA:cds"/>
    </source>
</evidence>
<protein>
    <recommendedName>
        <fullName evidence="3">Reverse transcriptase</fullName>
    </recommendedName>
</protein>
<reference evidence="1" key="2">
    <citation type="submission" date="2021-03" db="UniProtKB">
        <authorList>
            <consortium name="EnsemblPlants"/>
        </authorList>
    </citation>
    <scope>IDENTIFICATION</scope>
</reference>
<name>A0A803N5V4_CHEQI</name>
<keyword evidence="2" id="KW-1185">Reference proteome</keyword>
<dbReference type="EnsemblPlants" id="AUR62040977-RA">
    <property type="protein sequence ID" value="AUR62040977-RA:cds"/>
    <property type="gene ID" value="AUR62040977"/>
</dbReference>
<dbReference type="SUPFAM" id="SSF56219">
    <property type="entry name" value="DNase I-like"/>
    <property type="match status" value="1"/>
</dbReference>
<proteinExistence type="predicted"/>
<evidence type="ECO:0008006" key="3">
    <source>
        <dbReference type="Google" id="ProtNLM"/>
    </source>
</evidence>